<evidence type="ECO:0000313" key="2">
    <source>
        <dbReference type="Proteomes" id="UP001162992"/>
    </source>
</evidence>
<accession>A0ACC2C9J5</accession>
<name>A0ACC2C9J5_DIPCM</name>
<organism evidence="1 2">
    <name type="scientific">Diphasiastrum complanatum</name>
    <name type="common">Issler's clubmoss</name>
    <name type="synonym">Lycopodium complanatum</name>
    <dbReference type="NCBI Taxonomy" id="34168"/>
    <lineage>
        <taxon>Eukaryota</taxon>
        <taxon>Viridiplantae</taxon>
        <taxon>Streptophyta</taxon>
        <taxon>Embryophyta</taxon>
        <taxon>Tracheophyta</taxon>
        <taxon>Lycopodiopsida</taxon>
        <taxon>Lycopodiales</taxon>
        <taxon>Lycopodiaceae</taxon>
        <taxon>Lycopodioideae</taxon>
        <taxon>Diphasiastrum</taxon>
    </lineage>
</organism>
<comment type="caution">
    <text evidence="1">The sequence shown here is derived from an EMBL/GenBank/DDBJ whole genome shotgun (WGS) entry which is preliminary data.</text>
</comment>
<gene>
    <name evidence="1" type="ORF">O6H91_11G058900</name>
</gene>
<evidence type="ECO:0000313" key="1">
    <source>
        <dbReference type="EMBL" id="KAJ7538680.1"/>
    </source>
</evidence>
<proteinExistence type="predicted"/>
<reference evidence="2" key="1">
    <citation type="journal article" date="2024" name="Proc. Natl. Acad. Sci. U.S.A.">
        <title>Extraordinary preservation of gene collinearity over three hundred million years revealed in homosporous lycophytes.</title>
        <authorList>
            <person name="Li C."/>
            <person name="Wickell D."/>
            <person name="Kuo L.Y."/>
            <person name="Chen X."/>
            <person name="Nie B."/>
            <person name="Liao X."/>
            <person name="Peng D."/>
            <person name="Ji J."/>
            <person name="Jenkins J."/>
            <person name="Williams M."/>
            <person name="Shu S."/>
            <person name="Plott C."/>
            <person name="Barry K."/>
            <person name="Rajasekar S."/>
            <person name="Grimwood J."/>
            <person name="Han X."/>
            <person name="Sun S."/>
            <person name="Hou Z."/>
            <person name="He W."/>
            <person name="Dai G."/>
            <person name="Sun C."/>
            <person name="Schmutz J."/>
            <person name="Leebens-Mack J.H."/>
            <person name="Li F.W."/>
            <person name="Wang L."/>
        </authorList>
    </citation>
    <scope>NUCLEOTIDE SEQUENCE [LARGE SCALE GENOMIC DNA]</scope>
    <source>
        <strain evidence="2">cv. PW_Plant_1</strain>
    </source>
</reference>
<keyword evidence="2" id="KW-1185">Reference proteome</keyword>
<sequence>MEGKVCVAAGLFLLLLGIASVAESAPLDNPFLPSTDQASCVYTVYVRTGSIAKGGTDSNIGVKFYDSLENSILIDKLIEWGSLMPKGHDHYERGNLDIFSGKGDCLTTSICKMTVFSDGSGPHAGWYNNYIEVTSTGPHIECAQHLFTVEQWIASDAPPYSLRATRDDCT</sequence>
<dbReference type="EMBL" id="CM055102">
    <property type="protein sequence ID" value="KAJ7538680.1"/>
    <property type="molecule type" value="Genomic_DNA"/>
</dbReference>
<dbReference type="Proteomes" id="UP001162992">
    <property type="component" value="Chromosome 11"/>
</dbReference>
<protein>
    <submittedName>
        <fullName evidence="1">Uncharacterized protein</fullName>
    </submittedName>
</protein>